<dbReference type="PANTHER" id="PTHR22168">
    <property type="entry name" value="TMEM26 PROTEIN"/>
    <property type="match status" value="1"/>
</dbReference>
<feature type="non-terminal residue" evidence="2">
    <location>
        <position position="1"/>
    </location>
</feature>
<dbReference type="EMBL" id="JAATIS010005477">
    <property type="protein sequence ID" value="KAG2459230.1"/>
    <property type="molecule type" value="Genomic_DNA"/>
</dbReference>
<dbReference type="PANTHER" id="PTHR22168:SF7">
    <property type="entry name" value="TRANSMEMBRANE PROTEIN 26-LIKE"/>
    <property type="match status" value="1"/>
</dbReference>
<feature type="transmembrane region" description="Helical" evidence="1">
    <location>
        <begin position="12"/>
        <end position="29"/>
    </location>
</feature>
<feature type="transmembrane region" description="Helical" evidence="1">
    <location>
        <begin position="100"/>
        <end position="120"/>
    </location>
</feature>
<keyword evidence="1" id="KW-1133">Transmembrane helix</keyword>
<keyword evidence="1" id="KW-0812">Transmembrane</keyword>
<reference evidence="2 3" key="1">
    <citation type="journal article" date="2021" name="Cell">
        <title>Tracing the genetic footprints of vertebrate landing in non-teleost ray-finned fishes.</title>
        <authorList>
            <person name="Bi X."/>
            <person name="Wang K."/>
            <person name="Yang L."/>
            <person name="Pan H."/>
            <person name="Jiang H."/>
            <person name="Wei Q."/>
            <person name="Fang M."/>
            <person name="Yu H."/>
            <person name="Zhu C."/>
            <person name="Cai Y."/>
            <person name="He Y."/>
            <person name="Gan X."/>
            <person name="Zeng H."/>
            <person name="Yu D."/>
            <person name="Zhu Y."/>
            <person name="Jiang H."/>
            <person name="Qiu Q."/>
            <person name="Yang H."/>
            <person name="Zhang Y.E."/>
            <person name="Wang W."/>
            <person name="Zhu M."/>
            <person name="He S."/>
            <person name="Zhang G."/>
        </authorList>
    </citation>
    <scope>NUCLEOTIDE SEQUENCE [LARGE SCALE GENOMIC DNA]</scope>
    <source>
        <strain evidence="2">Bchr_013</strain>
    </source>
</reference>
<feature type="transmembrane region" description="Helical" evidence="1">
    <location>
        <begin position="41"/>
        <end position="62"/>
    </location>
</feature>
<keyword evidence="3" id="KW-1185">Reference proteome</keyword>
<dbReference type="Pfam" id="PF09772">
    <property type="entry name" value="Tmem26"/>
    <property type="match status" value="1"/>
</dbReference>
<dbReference type="InterPro" id="IPR019169">
    <property type="entry name" value="Transmembrane_26"/>
</dbReference>
<evidence type="ECO:0000256" key="1">
    <source>
        <dbReference type="SAM" id="Phobius"/>
    </source>
</evidence>
<name>A0A8X7X002_POLSE</name>
<proteinExistence type="predicted"/>
<dbReference type="AlphaFoldDB" id="A0A8X7X002"/>
<comment type="caution">
    <text evidence="2">The sequence shown here is derived from an EMBL/GenBank/DDBJ whole genome shotgun (WGS) entry which is preliminary data.</text>
</comment>
<protein>
    <submittedName>
        <fullName evidence="2">TMM26 protein</fullName>
    </submittedName>
</protein>
<gene>
    <name evidence="2" type="primary">Tmem26_3</name>
    <name evidence="2" type="ORF">GTO96_0019281</name>
</gene>
<dbReference type="Proteomes" id="UP000886611">
    <property type="component" value="Unassembled WGS sequence"/>
</dbReference>
<evidence type="ECO:0000313" key="2">
    <source>
        <dbReference type="EMBL" id="KAG2459230.1"/>
    </source>
</evidence>
<keyword evidence="1" id="KW-0472">Membrane</keyword>
<feature type="non-terminal residue" evidence="2">
    <location>
        <position position="162"/>
    </location>
</feature>
<evidence type="ECO:0000313" key="3">
    <source>
        <dbReference type="Proteomes" id="UP000886611"/>
    </source>
</evidence>
<organism evidence="2 3">
    <name type="scientific">Polypterus senegalus</name>
    <name type="common">Senegal bichir</name>
    <dbReference type="NCBI Taxonomy" id="55291"/>
    <lineage>
        <taxon>Eukaryota</taxon>
        <taxon>Metazoa</taxon>
        <taxon>Chordata</taxon>
        <taxon>Craniata</taxon>
        <taxon>Vertebrata</taxon>
        <taxon>Euteleostomi</taxon>
        <taxon>Actinopterygii</taxon>
        <taxon>Polypteriformes</taxon>
        <taxon>Polypteridae</taxon>
        <taxon>Polypterus</taxon>
    </lineage>
</organism>
<sequence>MPAGELSEDQLSQLLMMYIGMGADILELFEPFKEPDIKIKYRVLIFGLSVFSWAFLQFPIVLTQTTSVATNQYDVLATEEGREPGKTRKGFLQTCFSSEMWSNIVTVGMLDGPFFIYRVYALAWGKMENQMTIFFACKNFLSVVFVIYMVSKNCCKTGDTDT</sequence>
<feature type="transmembrane region" description="Helical" evidence="1">
    <location>
        <begin position="132"/>
        <end position="150"/>
    </location>
</feature>
<accession>A0A8X7X002</accession>